<evidence type="ECO:0000256" key="2">
    <source>
        <dbReference type="ARBA" id="ARBA00023125"/>
    </source>
</evidence>
<dbReference type="GO" id="GO:0045892">
    <property type="term" value="P:negative regulation of DNA-templated transcription"/>
    <property type="evidence" value="ECO:0007669"/>
    <property type="project" value="TreeGrafter"/>
</dbReference>
<feature type="domain" description="HTH gntR-type" evidence="4">
    <location>
        <begin position="39"/>
        <end position="107"/>
    </location>
</feature>
<dbReference type="PANTHER" id="PTHR44846">
    <property type="entry name" value="MANNOSYL-D-GLYCERATE TRANSPORT/METABOLISM SYSTEM REPRESSOR MNGR-RELATED"/>
    <property type="match status" value="1"/>
</dbReference>
<sequence length="255" mass="27832">MTEMALTDSAGLARAATLVVAHEQHRQARWVDMMTTAGQPEYTSIAAALRRDIDAGVYGPQDPLPSQNQIVQLYGVSPVTAREALRELVRLGAAYARHGKGYFPRLYQRAHVDVEALIETREHADAAVGTLSAPPLVSELMPGITTVLVRRVPAGLTSYYDPSLADVLPEVRAQTPLTRPTDLELLQERGVPLRRARTLLIGRMPTEGEAGRFELLPVTPVLEAATTFTGVDGGVRLIRVSVIPADRSAVRIDWR</sequence>
<dbReference type="SUPFAM" id="SSF46785">
    <property type="entry name" value="Winged helix' DNA-binding domain"/>
    <property type="match status" value="1"/>
</dbReference>
<evidence type="ECO:0000256" key="3">
    <source>
        <dbReference type="ARBA" id="ARBA00023163"/>
    </source>
</evidence>
<dbReference type="EMBL" id="VCKY01000034">
    <property type="protein sequence ID" value="TMR22094.1"/>
    <property type="molecule type" value="Genomic_DNA"/>
</dbReference>
<keyword evidence="2" id="KW-0238">DNA-binding</keyword>
<proteinExistence type="predicted"/>
<keyword evidence="3" id="KW-0804">Transcription</keyword>
<comment type="caution">
    <text evidence="5">The sequence shown here is derived from an EMBL/GenBank/DDBJ whole genome shotgun (WGS) entry which is preliminary data.</text>
</comment>
<evidence type="ECO:0000259" key="4">
    <source>
        <dbReference type="PROSITE" id="PS50949"/>
    </source>
</evidence>
<accession>A0A5S4FNS7</accession>
<dbReference type="PANTHER" id="PTHR44846:SF1">
    <property type="entry name" value="MANNOSYL-D-GLYCERATE TRANSPORT_METABOLISM SYSTEM REPRESSOR MNGR-RELATED"/>
    <property type="match status" value="1"/>
</dbReference>
<dbReference type="Pfam" id="PF00392">
    <property type="entry name" value="GntR"/>
    <property type="match status" value="1"/>
</dbReference>
<evidence type="ECO:0000313" key="6">
    <source>
        <dbReference type="Proteomes" id="UP000309128"/>
    </source>
</evidence>
<name>A0A5S4FNS7_9ACTN</name>
<organism evidence="5 6">
    <name type="scientific">Nonomuraea turkmeniaca</name>
    <dbReference type="NCBI Taxonomy" id="103838"/>
    <lineage>
        <taxon>Bacteria</taxon>
        <taxon>Bacillati</taxon>
        <taxon>Actinomycetota</taxon>
        <taxon>Actinomycetes</taxon>
        <taxon>Streptosporangiales</taxon>
        <taxon>Streptosporangiaceae</taxon>
        <taxon>Nonomuraea</taxon>
    </lineage>
</organism>
<evidence type="ECO:0000313" key="5">
    <source>
        <dbReference type="EMBL" id="TMR22094.1"/>
    </source>
</evidence>
<gene>
    <name evidence="5" type="ORF">ETD86_13070</name>
</gene>
<evidence type="ECO:0000256" key="1">
    <source>
        <dbReference type="ARBA" id="ARBA00023015"/>
    </source>
</evidence>
<protein>
    <submittedName>
        <fullName evidence="5">GntR family transcriptional regulator</fullName>
    </submittedName>
</protein>
<dbReference type="SUPFAM" id="SSF64288">
    <property type="entry name" value="Chorismate lyase-like"/>
    <property type="match status" value="1"/>
</dbReference>
<dbReference type="InterPro" id="IPR036390">
    <property type="entry name" value="WH_DNA-bd_sf"/>
</dbReference>
<dbReference type="InterPro" id="IPR028978">
    <property type="entry name" value="Chorismate_lyase_/UTRA_dom_sf"/>
</dbReference>
<dbReference type="GO" id="GO:0003677">
    <property type="term" value="F:DNA binding"/>
    <property type="evidence" value="ECO:0007669"/>
    <property type="project" value="UniProtKB-KW"/>
</dbReference>
<dbReference type="Gene3D" id="1.10.10.10">
    <property type="entry name" value="Winged helix-like DNA-binding domain superfamily/Winged helix DNA-binding domain"/>
    <property type="match status" value="1"/>
</dbReference>
<reference evidence="5 6" key="1">
    <citation type="submission" date="2019-05" db="EMBL/GenBank/DDBJ databases">
        <title>Draft genome sequence of Nonomuraea turkmeniaca DSM 43926.</title>
        <authorList>
            <person name="Saricaoglu S."/>
            <person name="Isik K."/>
        </authorList>
    </citation>
    <scope>NUCLEOTIDE SEQUENCE [LARGE SCALE GENOMIC DNA]</scope>
    <source>
        <strain evidence="5 6">DSM 43926</strain>
    </source>
</reference>
<dbReference type="Proteomes" id="UP000309128">
    <property type="component" value="Unassembled WGS sequence"/>
</dbReference>
<keyword evidence="6" id="KW-1185">Reference proteome</keyword>
<dbReference type="InterPro" id="IPR050679">
    <property type="entry name" value="Bact_HTH_transcr_reg"/>
</dbReference>
<dbReference type="CDD" id="cd07377">
    <property type="entry name" value="WHTH_GntR"/>
    <property type="match status" value="1"/>
</dbReference>
<dbReference type="PROSITE" id="PS50949">
    <property type="entry name" value="HTH_GNTR"/>
    <property type="match status" value="1"/>
</dbReference>
<dbReference type="SMART" id="SM00345">
    <property type="entry name" value="HTH_GNTR"/>
    <property type="match status" value="1"/>
</dbReference>
<dbReference type="OrthoDB" id="4535513at2"/>
<dbReference type="Gene3D" id="3.40.1410.10">
    <property type="entry name" value="Chorismate lyase-like"/>
    <property type="match status" value="1"/>
</dbReference>
<dbReference type="InterPro" id="IPR036388">
    <property type="entry name" value="WH-like_DNA-bd_sf"/>
</dbReference>
<dbReference type="InterPro" id="IPR000524">
    <property type="entry name" value="Tscrpt_reg_HTH_GntR"/>
</dbReference>
<dbReference type="GO" id="GO:0003700">
    <property type="term" value="F:DNA-binding transcription factor activity"/>
    <property type="evidence" value="ECO:0007669"/>
    <property type="project" value="InterPro"/>
</dbReference>
<keyword evidence="1" id="KW-0805">Transcription regulation</keyword>
<dbReference type="AlphaFoldDB" id="A0A5S4FNS7"/>